<evidence type="ECO:0000313" key="7">
    <source>
        <dbReference type="Proteomes" id="UP001225646"/>
    </source>
</evidence>
<dbReference type="RefSeq" id="WP_419152116.1">
    <property type="nucleotide sequence ID" value="NZ_JAUSTR010000007.1"/>
</dbReference>
<dbReference type="EC" id="1.1.1.157" evidence="6"/>
<dbReference type="EMBL" id="JAUSTR010000007">
    <property type="protein sequence ID" value="MDQ0162825.1"/>
    <property type="molecule type" value="Genomic_DNA"/>
</dbReference>
<dbReference type="PANTHER" id="PTHR48075">
    <property type="entry name" value="3-HYDROXYACYL-COA DEHYDROGENASE FAMILY PROTEIN"/>
    <property type="match status" value="1"/>
</dbReference>
<gene>
    <name evidence="6" type="ORF">J2S06_001902</name>
</gene>
<dbReference type="InterPro" id="IPR013328">
    <property type="entry name" value="6PGD_dom2"/>
</dbReference>
<dbReference type="Gene3D" id="1.10.1040.10">
    <property type="entry name" value="N-(1-d-carboxylethyl)-l-norvaline Dehydrogenase, domain 2"/>
    <property type="match status" value="1"/>
</dbReference>
<evidence type="ECO:0000259" key="4">
    <source>
        <dbReference type="Pfam" id="PF00725"/>
    </source>
</evidence>
<comment type="similarity">
    <text evidence="2">Belongs to the 3-hydroxyacyl-CoA dehydrogenase family.</text>
</comment>
<name>A0ABT9VQ63_9BACI</name>
<dbReference type="PANTHER" id="PTHR48075:SF5">
    <property type="entry name" value="3-HYDROXYBUTYRYL-COA DEHYDROGENASE"/>
    <property type="match status" value="1"/>
</dbReference>
<dbReference type="InterPro" id="IPR006108">
    <property type="entry name" value="3HC_DH_C"/>
</dbReference>
<dbReference type="InterPro" id="IPR006176">
    <property type="entry name" value="3-OHacyl-CoA_DH_NAD-bd"/>
</dbReference>
<feature type="domain" description="3-hydroxyacyl-CoA dehydrogenase C-terminal" evidence="4">
    <location>
        <begin position="148"/>
        <end position="242"/>
    </location>
</feature>
<dbReference type="SUPFAM" id="SSF48179">
    <property type="entry name" value="6-phosphogluconate dehydrogenase C-terminal domain-like"/>
    <property type="match status" value="1"/>
</dbReference>
<dbReference type="InterPro" id="IPR036291">
    <property type="entry name" value="NAD(P)-bd_dom_sf"/>
</dbReference>
<evidence type="ECO:0000256" key="3">
    <source>
        <dbReference type="ARBA" id="ARBA00023002"/>
    </source>
</evidence>
<dbReference type="InterPro" id="IPR008927">
    <property type="entry name" value="6-PGluconate_DH-like_C_sf"/>
</dbReference>
<dbReference type="Pfam" id="PF00725">
    <property type="entry name" value="3HCDH"/>
    <property type="match status" value="1"/>
</dbReference>
<dbReference type="SUPFAM" id="SSF51735">
    <property type="entry name" value="NAD(P)-binding Rossmann-fold domains"/>
    <property type="match status" value="1"/>
</dbReference>
<sequence>MKTKTLIGAIVGRGPLSAPLVKQMKTLGHTVIDNGEWQQGSHLDFVVETTNVNMEEKKKNLMKIENIISEKTLILSTCLRITATEAASWLKHPERLVGFAAFSTWEETNLIEIAPALQTDFDYVIKAKNIFQMMGKEVEVVEDGVGCVFPRILSLIINEAAFALTEKIATPEHIDKAMKKGTNYPMGPLAWADHVGIDEIYAVLSGLYKEMGEERYRPAPMLRKMVYAGWLGKKSGRGFYLYES</sequence>
<protein>
    <submittedName>
        <fullName evidence="6">3-hydroxybutyryl-CoA dehydrogenase</fullName>
        <ecNumber evidence="6">1.1.1.157</ecNumber>
    </submittedName>
</protein>
<comment type="pathway">
    <text evidence="1">Lipid metabolism; butanoate metabolism.</text>
</comment>
<dbReference type="GO" id="GO:0008691">
    <property type="term" value="F:3-hydroxybutyryl-CoA dehydrogenase activity"/>
    <property type="evidence" value="ECO:0007669"/>
    <property type="project" value="UniProtKB-EC"/>
</dbReference>
<evidence type="ECO:0000313" key="6">
    <source>
        <dbReference type="EMBL" id="MDQ0162825.1"/>
    </source>
</evidence>
<comment type="caution">
    <text evidence="6">The sequence shown here is derived from an EMBL/GenBank/DDBJ whole genome shotgun (WGS) entry which is preliminary data.</text>
</comment>
<keyword evidence="3 6" id="KW-0560">Oxidoreductase</keyword>
<proteinExistence type="inferred from homology"/>
<keyword evidence="7" id="KW-1185">Reference proteome</keyword>
<dbReference type="Gene3D" id="3.40.50.720">
    <property type="entry name" value="NAD(P)-binding Rossmann-like Domain"/>
    <property type="match status" value="1"/>
</dbReference>
<dbReference type="Proteomes" id="UP001225646">
    <property type="component" value="Unassembled WGS sequence"/>
</dbReference>
<feature type="domain" description="3-hydroxyacyl-CoA dehydrogenase NAD binding" evidence="5">
    <location>
        <begin position="38"/>
        <end position="143"/>
    </location>
</feature>
<reference evidence="6 7" key="1">
    <citation type="submission" date="2023-07" db="EMBL/GenBank/DDBJ databases">
        <title>Genomic Encyclopedia of Type Strains, Phase IV (KMG-IV): sequencing the most valuable type-strain genomes for metagenomic binning, comparative biology and taxonomic classification.</title>
        <authorList>
            <person name="Goeker M."/>
        </authorList>
    </citation>
    <scope>NUCLEOTIDE SEQUENCE [LARGE SCALE GENOMIC DNA]</scope>
    <source>
        <strain evidence="6 7">DSM 19092</strain>
    </source>
</reference>
<accession>A0ABT9VQ63</accession>
<dbReference type="Pfam" id="PF02737">
    <property type="entry name" value="3HCDH_N"/>
    <property type="match status" value="1"/>
</dbReference>
<evidence type="ECO:0000256" key="2">
    <source>
        <dbReference type="ARBA" id="ARBA00009463"/>
    </source>
</evidence>
<organism evidence="6 7">
    <name type="scientific">Aeribacillus alveayuensis</name>
    <dbReference type="NCBI Taxonomy" id="279215"/>
    <lineage>
        <taxon>Bacteria</taxon>
        <taxon>Bacillati</taxon>
        <taxon>Bacillota</taxon>
        <taxon>Bacilli</taxon>
        <taxon>Bacillales</taxon>
        <taxon>Bacillaceae</taxon>
        <taxon>Aeribacillus</taxon>
    </lineage>
</organism>
<evidence type="ECO:0000259" key="5">
    <source>
        <dbReference type="Pfam" id="PF02737"/>
    </source>
</evidence>
<evidence type="ECO:0000256" key="1">
    <source>
        <dbReference type="ARBA" id="ARBA00005086"/>
    </source>
</evidence>